<evidence type="ECO:0000256" key="1">
    <source>
        <dbReference type="ARBA" id="ARBA00004141"/>
    </source>
</evidence>
<evidence type="ECO:0000256" key="6">
    <source>
        <dbReference type="ARBA" id="ARBA00023136"/>
    </source>
</evidence>
<comment type="subcellular location">
    <subcellularLocation>
        <location evidence="1">Membrane</location>
        <topology evidence="1">Multi-pass membrane protein</topology>
    </subcellularLocation>
</comment>
<organism evidence="9 10">
    <name type="scientific">Klebsiella michiganensis</name>
    <dbReference type="NCBI Taxonomy" id="1134687"/>
    <lineage>
        <taxon>Bacteria</taxon>
        <taxon>Pseudomonadati</taxon>
        <taxon>Pseudomonadota</taxon>
        <taxon>Gammaproteobacteria</taxon>
        <taxon>Enterobacterales</taxon>
        <taxon>Enterobacteriaceae</taxon>
        <taxon>Klebsiella/Raoultella group</taxon>
        <taxon>Klebsiella</taxon>
    </lineage>
</organism>
<evidence type="ECO:0000256" key="7">
    <source>
        <dbReference type="SAM" id="MobiDB-lite"/>
    </source>
</evidence>
<feature type="region of interest" description="Disordered" evidence="7">
    <location>
        <begin position="128"/>
        <end position="151"/>
    </location>
</feature>
<protein>
    <submittedName>
        <fullName evidence="9">Cellulose synthase catalytic subunit</fullName>
        <ecNumber evidence="9">2.4.1.12</ecNumber>
    </submittedName>
</protein>
<evidence type="ECO:0000256" key="4">
    <source>
        <dbReference type="ARBA" id="ARBA00022692"/>
    </source>
</evidence>
<evidence type="ECO:0000256" key="2">
    <source>
        <dbReference type="ARBA" id="ARBA00022676"/>
    </source>
</evidence>
<keyword evidence="3 9" id="KW-0808">Transferase</keyword>
<sequence length="172" mass="20142">MLIVLSLTVSCRYIWWRYTSTLNWDDPVSLVCGIILLFAETYAWVVLVLGYFQVVWPLNRQPVPLPEDMAQWPTVDIFVPTYNEDLNVVKNTIYASQGIDWPKDKLNIWILDDGGREEFRQFAKDVGGALHRPHHPRTRQSREYQQRPEVRQRASSCRFLTATTCRPARSCR</sequence>
<dbReference type="PANTHER" id="PTHR43867:SF2">
    <property type="entry name" value="CELLULOSE SYNTHASE CATALYTIC SUBUNIT A [UDP-FORMING]"/>
    <property type="match status" value="1"/>
</dbReference>
<dbReference type="Gene3D" id="3.90.550.10">
    <property type="entry name" value="Spore Coat Polysaccharide Biosynthesis Protein SpsA, Chain A"/>
    <property type="match status" value="1"/>
</dbReference>
<dbReference type="Proteomes" id="UP000254863">
    <property type="component" value="Unassembled WGS sequence"/>
</dbReference>
<dbReference type="EC" id="2.4.1.12" evidence="9"/>
<dbReference type="PRINTS" id="PR01439">
    <property type="entry name" value="CELLSNTHASEA"/>
</dbReference>
<dbReference type="InterPro" id="IPR003919">
    <property type="entry name" value="Cell_synth_A"/>
</dbReference>
<feature type="transmembrane region" description="Helical" evidence="8">
    <location>
        <begin position="27"/>
        <end position="52"/>
    </location>
</feature>
<keyword evidence="4 8" id="KW-0812">Transmembrane</keyword>
<evidence type="ECO:0000256" key="8">
    <source>
        <dbReference type="SAM" id="Phobius"/>
    </source>
</evidence>
<dbReference type="EMBL" id="UGMS01000002">
    <property type="protein sequence ID" value="STW66773.1"/>
    <property type="molecule type" value="Genomic_DNA"/>
</dbReference>
<comment type="caution">
    <text evidence="9">The sequence shown here is derived from an EMBL/GenBank/DDBJ whole genome shotgun (WGS) entry which is preliminary data.</text>
</comment>
<name>A0A7H4PFU6_9ENTR</name>
<keyword evidence="6 8" id="KW-0472">Membrane</keyword>
<dbReference type="GO" id="GO:0035438">
    <property type="term" value="F:cyclic-di-GMP binding"/>
    <property type="evidence" value="ECO:0007669"/>
    <property type="project" value="InterPro"/>
</dbReference>
<dbReference type="GO" id="GO:0005886">
    <property type="term" value="C:plasma membrane"/>
    <property type="evidence" value="ECO:0007669"/>
    <property type="project" value="TreeGrafter"/>
</dbReference>
<keyword evidence="2 9" id="KW-0328">Glycosyltransferase</keyword>
<dbReference type="InterPro" id="IPR029044">
    <property type="entry name" value="Nucleotide-diphossugar_trans"/>
</dbReference>
<evidence type="ECO:0000256" key="5">
    <source>
        <dbReference type="ARBA" id="ARBA00022989"/>
    </source>
</evidence>
<feature type="compositionally biased region" description="Basic and acidic residues" evidence="7">
    <location>
        <begin position="140"/>
        <end position="151"/>
    </location>
</feature>
<proteinExistence type="predicted"/>
<accession>A0A7H4PFU6</accession>
<evidence type="ECO:0000313" key="9">
    <source>
        <dbReference type="EMBL" id="STW66773.1"/>
    </source>
</evidence>
<dbReference type="PANTHER" id="PTHR43867">
    <property type="entry name" value="CELLULOSE SYNTHASE CATALYTIC SUBUNIT A [UDP-FORMING]"/>
    <property type="match status" value="1"/>
</dbReference>
<dbReference type="InterPro" id="IPR050321">
    <property type="entry name" value="Glycosyltr_2/OpgH_subfam"/>
</dbReference>
<dbReference type="GO" id="GO:0006011">
    <property type="term" value="P:UDP-alpha-D-glucose metabolic process"/>
    <property type="evidence" value="ECO:0007669"/>
    <property type="project" value="InterPro"/>
</dbReference>
<dbReference type="SUPFAM" id="SSF53448">
    <property type="entry name" value="Nucleotide-diphospho-sugar transferases"/>
    <property type="match status" value="1"/>
</dbReference>
<evidence type="ECO:0000313" key="10">
    <source>
        <dbReference type="Proteomes" id="UP000254863"/>
    </source>
</evidence>
<dbReference type="AlphaFoldDB" id="A0A7H4PFU6"/>
<reference evidence="9 10" key="1">
    <citation type="submission" date="2018-06" db="EMBL/GenBank/DDBJ databases">
        <authorList>
            <consortium name="Pathogen Informatics"/>
            <person name="Doyle S."/>
        </authorList>
    </citation>
    <scope>NUCLEOTIDE SEQUENCE [LARGE SCALE GENOMIC DNA]</scope>
    <source>
        <strain evidence="9 10">NCTC11685</strain>
    </source>
</reference>
<keyword evidence="5 8" id="KW-1133">Transmembrane helix</keyword>
<evidence type="ECO:0000256" key="3">
    <source>
        <dbReference type="ARBA" id="ARBA00022679"/>
    </source>
</evidence>
<dbReference type="GO" id="GO:0016760">
    <property type="term" value="F:cellulose synthase (UDP-forming) activity"/>
    <property type="evidence" value="ECO:0007669"/>
    <property type="project" value="UniProtKB-EC"/>
</dbReference>
<gene>
    <name evidence="9" type="primary">bcsA_2</name>
    <name evidence="9" type="ORF">NCTC11685_04534</name>
</gene>